<dbReference type="NCBIfam" id="TIGR02429">
    <property type="entry name" value="pcaI_scoA_fam"/>
    <property type="match status" value="1"/>
</dbReference>
<evidence type="ECO:0000313" key="3">
    <source>
        <dbReference type="Proteomes" id="UP001174909"/>
    </source>
</evidence>
<accession>A0AA35TZY0</accession>
<sequence>MKNKVYLDFDSAVADMKDGMTFMSPGFGNVGLARNLLAAVHRLGVKNLTGISNNAGSLDERVDVGTLIEAGQVKKMICAFTAPTHPSQITPFVQMYNDGVLDAELVPQGTLAERMRAAGAGIGAFYTPASVGTELAEGKEHREINGRTYVLEYPLPADFALIRAWRADTFGNLQFRLTQRNFNPVMAMAADITVVEVEDSIVEPGDIDPDCVHVPGVYVDRLIKIPPDGDWD</sequence>
<dbReference type="PANTHER" id="PTHR13707">
    <property type="entry name" value="KETOACID-COENZYME A TRANSFERASE"/>
    <property type="match status" value="1"/>
</dbReference>
<proteinExistence type="predicted"/>
<evidence type="ECO:0000313" key="2">
    <source>
        <dbReference type="EMBL" id="CAI8056869.1"/>
    </source>
</evidence>
<dbReference type="Pfam" id="PF01144">
    <property type="entry name" value="CoA_trans"/>
    <property type="match status" value="1"/>
</dbReference>
<organism evidence="2 3">
    <name type="scientific">Geodia barretti</name>
    <name type="common">Barrett's horny sponge</name>
    <dbReference type="NCBI Taxonomy" id="519541"/>
    <lineage>
        <taxon>Eukaryota</taxon>
        <taxon>Metazoa</taxon>
        <taxon>Porifera</taxon>
        <taxon>Demospongiae</taxon>
        <taxon>Heteroscleromorpha</taxon>
        <taxon>Tetractinellida</taxon>
        <taxon>Astrophorina</taxon>
        <taxon>Geodiidae</taxon>
        <taxon>Geodia</taxon>
    </lineage>
</organism>
<dbReference type="Proteomes" id="UP001174909">
    <property type="component" value="Unassembled WGS sequence"/>
</dbReference>
<keyword evidence="1" id="KW-0808">Transferase</keyword>
<dbReference type="InterPro" id="IPR004165">
    <property type="entry name" value="CoA_trans_fam_I"/>
</dbReference>
<keyword evidence="3" id="KW-1185">Reference proteome</keyword>
<dbReference type="PANTHER" id="PTHR13707:SF60">
    <property type="entry name" value="ACETATE COA-TRANSFERASE SUBUNIT ALPHA"/>
    <property type="match status" value="1"/>
</dbReference>
<name>A0AA35TZY0_GEOBA</name>
<dbReference type="InterPro" id="IPR012792">
    <property type="entry name" value="3-oxoacid_CoA-transf_A"/>
</dbReference>
<dbReference type="InterPro" id="IPR037171">
    <property type="entry name" value="NagB/RpiA_transferase-like"/>
</dbReference>
<dbReference type="SMART" id="SM00882">
    <property type="entry name" value="CoA_trans"/>
    <property type="match status" value="1"/>
</dbReference>
<dbReference type="Gene3D" id="3.40.1080.10">
    <property type="entry name" value="Glutaconate Coenzyme A-transferase"/>
    <property type="match status" value="1"/>
</dbReference>
<comment type="caution">
    <text evidence="2">The sequence shown here is derived from an EMBL/GenBank/DDBJ whole genome shotgun (WGS) entry which is preliminary data.</text>
</comment>
<evidence type="ECO:0000256" key="1">
    <source>
        <dbReference type="ARBA" id="ARBA00022679"/>
    </source>
</evidence>
<dbReference type="GO" id="GO:0008410">
    <property type="term" value="F:CoA-transferase activity"/>
    <property type="evidence" value="ECO:0007669"/>
    <property type="project" value="InterPro"/>
</dbReference>
<dbReference type="AlphaFoldDB" id="A0AA35TZY0"/>
<dbReference type="EMBL" id="CASHTH010004402">
    <property type="protein sequence ID" value="CAI8056869.1"/>
    <property type="molecule type" value="Genomic_DNA"/>
</dbReference>
<dbReference type="SUPFAM" id="SSF100950">
    <property type="entry name" value="NagB/RpiA/CoA transferase-like"/>
    <property type="match status" value="1"/>
</dbReference>
<protein>
    <submittedName>
        <fullName evidence="2">3-oxoadipate CoA-transferase subunit A</fullName>
    </submittedName>
</protein>
<reference evidence="2" key="1">
    <citation type="submission" date="2023-03" db="EMBL/GenBank/DDBJ databases">
        <authorList>
            <person name="Steffen K."/>
            <person name="Cardenas P."/>
        </authorList>
    </citation>
    <scope>NUCLEOTIDE SEQUENCE</scope>
</reference>
<gene>
    <name evidence="2" type="ORF">GBAR_LOCUS30970</name>
</gene>